<dbReference type="AlphaFoldDB" id="A0AAN9LM60"/>
<organism evidence="1 2">
    <name type="scientific">Canavalia gladiata</name>
    <name type="common">Sword bean</name>
    <name type="synonym">Dolichos gladiatus</name>
    <dbReference type="NCBI Taxonomy" id="3824"/>
    <lineage>
        <taxon>Eukaryota</taxon>
        <taxon>Viridiplantae</taxon>
        <taxon>Streptophyta</taxon>
        <taxon>Embryophyta</taxon>
        <taxon>Tracheophyta</taxon>
        <taxon>Spermatophyta</taxon>
        <taxon>Magnoliopsida</taxon>
        <taxon>eudicotyledons</taxon>
        <taxon>Gunneridae</taxon>
        <taxon>Pentapetalae</taxon>
        <taxon>rosids</taxon>
        <taxon>fabids</taxon>
        <taxon>Fabales</taxon>
        <taxon>Fabaceae</taxon>
        <taxon>Papilionoideae</taxon>
        <taxon>50 kb inversion clade</taxon>
        <taxon>NPAAA clade</taxon>
        <taxon>indigoferoid/millettioid clade</taxon>
        <taxon>Phaseoleae</taxon>
        <taxon>Canavalia</taxon>
    </lineage>
</organism>
<accession>A0AAN9LM60</accession>
<gene>
    <name evidence="1" type="ORF">VNO77_19262</name>
</gene>
<evidence type="ECO:0000313" key="2">
    <source>
        <dbReference type="Proteomes" id="UP001367508"/>
    </source>
</evidence>
<protein>
    <submittedName>
        <fullName evidence="1">Uncharacterized protein</fullName>
    </submittedName>
</protein>
<keyword evidence="2" id="KW-1185">Reference proteome</keyword>
<evidence type="ECO:0000313" key="1">
    <source>
        <dbReference type="EMBL" id="KAK7338640.1"/>
    </source>
</evidence>
<proteinExistence type="predicted"/>
<comment type="caution">
    <text evidence="1">The sequence shown here is derived from an EMBL/GenBank/DDBJ whole genome shotgun (WGS) entry which is preliminary data.</text>
</comment>
<sequence length="93" mass="10652">MHGFAWLECGIAWPYPKERIGKTQALESFSHLTLIAFCFGSVRAGRPLCIYLLSDSSPPTHCFLRVNAIGDSKTACFLRYLRRLRLSRSWDFP</sequence>
<reference evidence="1 2" key="1">
    <citation type="submission" date="2024-01" db="EMBL/GenBank/DDBJ databases">
        <title>The genomes of 5 underutilized Papilionoideae crops provide insights into root nodulation and disease resistanc.</title>
        <authorList>
            <person name="Jiang F."/>
        </authorList>
    </citation>
    <scope>NUCLEOTIDE SEQUENCE [LARGE SCALE GENOMIC DNA]</scope>
    <source>
        <strain evidence="1">LVBAO_FW01</strain>
        <tissue evidence="1">Leaves</tissue>
    </source>
</reference>
<name>A0AAN9LM60_CANGL</name>
<dbReference type="EMBL" id="JAYMYQ010000004">
    <property type="protein sequence ID" value="KAK7338640.1"/>
    <property type="molecule type" value="Genomic_DNA"/>
</dbReference>
<dbReference type="Proteomes" id="UP001367508">
    <property type="component" value="Unassembled WGS sequence"/>
</dbReference>